<keyword evidence="8 10" id="KW-0472">Membrane</keyword>
<evidence type="ECO:0000313" key="14">
    <source>
        <dbReference type="Proteomes" id="UP000316726"/>
    </source>
</evidence>
<dbReference type="PANTHER" id="PTHR21092">
    <property type="entry name" value="NICASTRIN"/>
    <property type="match status" value="1"/>
</dbReference>
<dbReference type="OrthoDB" id="10265862at2759"/>
<feature type="transmembrane region" description="Helical" evidence="10">
    <location>
        <begin position="651"/>
        <end position="671"/>
    </location>
</feature>
<dbReference type="Proteomes" id="UP000316726">
    <property type="component" value="Chromosome 7"/>
</dbReference>
<dbReference type="EMBL" id="CP031040">
    <property type="protein sequence ID" value="QDZ22350.1"/>
    <property type="molecule type" value="Genomic_DNA"/>
</dbReference>
<keyword evidence="14" id="KW-1185">Reference proteome</keyword>
<dbReference type="SUPFAM" id="SSF53187">
    <property type="entry name" value="Zn-dependent exopeptidases"/>
    <property type="match status" value="1"/>
</dbReference>
<dbReference type="GO" id="GO:0016485">
    <property type="term" value="P:protein processing"/>
    <property type="evidence" value="ECO:0007669"/>
    <property type="project" value="InterPro"/>
</dbReference>
<protein>
    <recommendedName>
        <fullName evidence="3">Nicastrin</fullName>
    </recommendedName>
</protein>
<reference evidence="13 14" key="1">
    <citation type="submission" date="2018-07" db="EMBL/GenBank/DDBJ databases">
        <title>The complete nuclear genome of the prasinophyte Chloropicon primus (CCMP1205).</title>
        <authorList>
            <person name="Pombert J.-F."/>
            <person name="Otis C."/>
            <person name="Turmel M."/>
            <person name="Lemieux C."/>
        </authorList>
    </citation>
    <scope>NUCLEOTIDE SEQUENCE [LARGE SCALE GENOMIC DNA]</scope>
    <source>
        <strain evidence="13 14">CCMP1205</strain>
    </source>
</reference>
<dbReference type="STRING" id="1764295.A0A5B8MSI5"/>
<evidence type="ECO:0000256" key="8">
    <source>
        <dbReference type="ARBA" id="ARBA00023136"/>
    </source>
</evidence>
<evidence type="ECO:0000256" key="5">
    <source>
        <dbReference type="ARBA" id="ARBA00022729"/>
    </source>
</evidence>
<comment type="subcellular location">
    <subcellularLocation>
        <location evidence="1">Membrane</location>
        <topology evidence="1">Single-pass type I membrane protein</topology>
    </subcellularLocation>
</comment>
<proteinExistence type="inferred from homology"/>
<evidence type="ECO:0000256" key="11">
    <source>
        <dbReference type="SAM" id="SignalP"/>
    </source>
</evidence>
<feature type="signal peptide" evidence="11">
    <location>
        <begin position="1"/>
        <end position="15"/>
    </location>
</feature>
<keyword evidence="4 10" id="KW-0812">Transmembrane</keyword>
<accession>A0A5B8MSI5</accession>
<comment type="similarity">
    <text evidence="2">Belongs to the nicastrin family.</text>
</comment>
<evidence type="ECO:0000256" key="7">
    <source>
        <dbReference type="ARBA" id="ARBA00022989"/>
    </source>
</evidence>
<evidence type="ECO:0000256" key="3">
    <source>
        <dbReference type="ARBA" id="ARBA00015303"/>
    </source>
</evidence>
<feature type="chain" id="PRO_5022919499" description="Nicastrin" evidence="11">
    <location>
        <begin position="16"/>
        <end position="686"/>
    </location>
</feature>
<dbReference type="GO" id="GO:0005886">
    <property type="term" value="C:plasma membrane"/>
    <property type="evidence" value="ECO:0007669"/>
    <property type="project" value="TreeGrafter"/>
</dbReference>
<dbReference type="AlphaFoldDB" id="A0A5B8MSI5"/>
<dbReference type="Pfam" id="PF18266">
    <property type="entry name" value="Ncstrn_small"/>
    <property type="match status" value="1"/>
</dbReference>
<keyword evidence="7 10" id="KW-1133">Transmembrane helix</keyword>
<evidence type="ECO:0000256" key="6">
    <source>
        <dbReference type="ARBA" id="ARBA00022976"/>
    </source>
</evidence>
<keyword evidence="6" id="KW-0914">Notch signaling pathway</keyword>
<evidence type="ECO:0000256" key="2">
    <source>
        <dbReference type="ARBA" id="ARBA00007717"/>
    </source>
</evidence>
<evidence type="ECO:0000256" key="9">
    <source>
        <dbReference type="ARBA" id="ARBA00023180"/>
    </source>
</evidence>
<evidence type="ECO:0000313" key="13">
    <source>
        <dbReference type="EMBL" id="QDZ22350.1"/>
    </source>
</evidence>
<keyword evidence="5 11" id="KW-0732">Signal</keyword>
<dbReference type="InterPro" id="IPR008710">
    <property type="entry name" value="Nicastrin"/>
</dbReference>
<dbReference type="GO" id="GO:0007219">
    <property type="term" value="P:Notch signaling pathway"/>
    <property type="evidence" value="ECO:0007669"/>
    <property type="project" value="UniProtKB-KW"/>
</dbReference>
<evidence type="ECO:0000256" key="1">
    <source>
        <dbReference type="ARBA" id="ARBA00004479"/>
    </source>
</evidence>
<dbReference type="InterPro" id="IPR041084">
    <property type="entry name" value="Ncstrn_small"/>
</dbReference>
<dbReference type="PANTHER" id="PTHR21092:SF0">
    <property type="entry name" value="NICASTRIN"/>
    <property type="match status" value="1"/>
</dbReference>
<evidence type="ECO:0000259" key="12">
    <source>
        <dbReference type="Pfam" id="PF18266"/>
    </source>
</evidence>
<feature type="domain" description="Nicastrin small lobe" evidence="12">
    <location>
        <begin position="49"/>
        <end position="205"/>
    </location>
</feature>
<organism evidence="13 14">
    <name type="scientific">Chloropicon primus</name>
    <dbReference type="NCBI Taxonomy" id="1764295"/>
    <lineage>
        <taxon>Eukaryota</taxon>
        <taxon>Viridiplantae</taxon>
        <taxon>Chlorophyta</taxon>
        <taxon>Chloropicophyceae</taxon>
        <taxon>Chloropicales</taxon>
        <taxon>Chloropicaceae</taxon>
        <taxon>Chloropicon</taxon>
    </lineage>
</organism>
<evidence type="ECO:0000256" key="4">
    <source>
        <dbReference type="ARBA" id="ARBA00022692"/>
    </source>
</evidence>
<name>A0A5B8MSI5_9CHLO</name>
<dbReference type="Pfam" id="PF05450">
    <property type="entry name" value="Nicastrin"/>
    <property type="match status" value="1"/>
</dbReference>
<dbReference type="Gene3D" id="3.40.630.10">
    <property type="entry name" value="Zn peptidases"/>
    <property type="match status" value="1"/>
</dbReference>
<keyword evidence="9" id="KW-0325">Glycoprotein</keyword>
<evidence type="ECO:0000256" key="10">
    <source>
        <dbReference type="SAM" id="Phobius"/>
    </source>
</evidence>
<gene>
    <name evidence="13" type="ORF">A3770_07p48680</name>
</gene>
<sequence>MSSLLLLVLCVLALAADPGFGLRQSESGLPTSPNDLQNRIVTEFTTASACVLLLHTKGQSGCYGRTSKAPLRYYADYAGKEEPVVLVVEEEEVPHFLENLVEEGSPLAKGVRGALIIRRGDGLGRPSSFSPEERFPDGNFAPYDDKTYAWNPNGLDLLRTGKAMPPLYALSVEESEAFREMVDWNKNEGYSYPQYVADLTTEMLAAEEANSFECLDKSTCLPIGGYTVASTLPPSAAASSPGQDCVLVLAQVGNSNIFHGLNKGAEASISGLVAAAAAYEAVARAVKSSGEAPKRRLAFGLIGSEGYGLAGSRRLAHNLKNESYSLGGCSRKDISYIVEVGPVGLAAAKDSSKEYYLHMTPEAEQDNATVFDIFKTAAAGVEGAVDVEKPTGTPGIPPSSLMSFQNPNSDGKSIPGLVLTDYDQRISNRYLSSYMDDATNVDISSVYSASNLLSRALYMLASDSSADSIKIDGDLLNSTVHAMSDCLLTSKPGLQCPLVQQIADSSLTQASFYPGVVSYQVQNDQSPNDKTDLMRFLWGFLATRSEGLEDVKKIAGAPHCDFPSGKRKCESEQEVCVRWKSAEKGANGRCVAASVQYIPAWSHHLAYKVNKDGYGKWGVDGTVDTVSDEIWTESYWPPDSPSALVYLSEGFLYECVMFFVGLGLTLSWFWAMKKANTKIDKEMKQW</sequence>